<evidence type="ECO:0000256" key="3">
    <source>
        <dbReference type="ARBA" id="ARBA00023163"/>
    </source>
</evidence>
<dbReference type="InterPro" id="IPR051011">
    <property type="entry name" value="Metal_resp_trans_reg"/>
</dbReference>
<dbReference type="SMART" id="SM00418">
    <property type="entry name" value="HTH_ARSR"/>
    <property type="match status" value="1"/>
</dbReference>
<dbReference type="EMBL" id="CYHF01000014">
    <property type="protein sequence ID" value="CUB00423.1"/>
    <property type="molecule type" value="Genomic_DNA"/>
</dbReference>
<evidence type="ECO:0000259" key="4">
    <source>
        <dbReference type="PROSITE" id="PS50987"/>
    </source>
</evidence>
<dbReference type="AlphaFoldDB" id="A0A0K6IBK7"/>
<dbReference type="Pfam" id="PF01022">
    <property type="entry name" value="HTH_5"/>
    <property type="match status" value="1"/>
</dbReference>
<proteinExistence type="predicted"/>
<dbReference type="CDD" id="cd00090">
    <property type="entry name" value="HTH_ARSR"/>
    <property type="match status" value="1"/>
</dbReference>
<dbReference type="PANTHER" id="PTHR43132">
    <property type="entry name" value="ARSENICAL RESISTANCE OPERON REPRESSOR ARSR-RELATED"/>
    <property type="match status" value="1"/>
</dbReference>
<dbReference type="Gene3D" id="1.10.10.10">
    <property type="entry name" value="Winged helix-like DNA-binding domain superfamily/Winged helix DNA-binding domain"/>
    <property type="match status" value="1"/>
</dbReference>
<feature type="domain" description="HTH arsR-type" evidence="4">
    <location>
        <begin position="27"/>
        <end position="117"/>
    </location>
</feature>
<accession>A0A0K6IBK7</accession>
<dbReference type="GO" id="GO:0003677">
    <property type="term" value="F:DNA binding"/>
    <property type="evidence" value="ECO:0007669"/>
    <property type="project" value="UniProtKB-KW"/>
</dbReference>
<keyword evidence="2" id="KW-0238">DNA-binding</keyword>
<evidence type="ECO:0000256" key="2">
    <source>
        <dbReference type="ARBA" id="ARBA00023125"/>
    </source>
</evidence>
<gene>
    <name evidence="5" type="ORF">Ga0061069_11412</name>
</gene>
<name>A0A0K6IBK7_9BURK</name>
<sequence>MNIAPQSTSTNAPHLILPTPQNRLARLESMAGGDVVRILKALAHRERLAILCLLLDGERCVRELEHEVGMRQAALSQQLAKLRAENIVEATRRGRFVHYHIKSQQVLNVVRALCPAE</sequence>
<dbReference type="SUPFAM" id="SSF46785">
    <property type="entry name" value="Winged helix' DNA-binding domain"/>
    <property type="match status" value="1"/>
</dbReference>
<keyword evidence="3" id="KW-0804">Transcription</keyword>
<evidence type="ECO:0000256" key="1">
    <source>
        <dbReference type="ARBA" id="ARBA00023015"/>
    </source>
</evidence>
<dbReference type="OrthoDB" id="5296924at2"/>
<organism evidence="5 6">
    <name type="scientific">Thiomonas bhubaneswarensis</name>
    <dbReference type="NCBI Taxonomy" id="339866"/>
    <lineage>
        <taxon>Bacteria</taxon>
        <taxon>Pseudomonadati</taxon>
        <taxon>Pseudomonadota</taxon>
        <taxon>Betaproteobacteria</taxon>
        <taxon>Burkholderiales</taxon>
        <taxon>Thiomonas</taxon>
    </lineage>
</organism>
<dbReference type="InterPro" id="IPR011991">
    <property type="entry name" value="ArsR-like_HTH"/>
</dbReference>
<dbReference type="RefSeq" id="WP_055451712.1">
    <property type="nucleotide sequence ID" value="NZ_CYHF01000014.1"/>
</dbReference>
<keyword evidence="1" id="KW-0805">Transcription regulation</keyword>
<keyword evidence="6" id="KW-1185">Reference proteome</keyword>
<dbReference type="InterPro" id="IPR001845">
    <property type="entry name" value="HTH_ArsR_DNA-bd_dom"/>
</dbReference>
<dbReference type="GO" id="GO:0003700">
    <property type="term" value="F:DNA-binding transcription factor activity"/>
    <property type="evidence" value="ECO:0007669"/>
    <property type="project" value="InterPro"/>
</dbReference>
<evidence type="ECO:0000313" key="5">
    <source>
        <dbReference type="EMBL" id="CUB00423.1"/>
    </source>
</evidence>
<dbReference type="Proteomes" id="UP000183649">
    <property type="component" value="Unassembled WGS sequence"/>
</dbReference>
<evidence type="ECO:0000313" key="6">
    <source>
        <dbReference type="Proteomes" id="UP000183649"/>
    </source>
</evidence>
<dbReference type="PANTHER" id="PTHR43132:SF2">
    <property type="entry name" value="ARSENICAL RESISTANCE OPERON REPRESSOR ARSR-RELATED"/>
    <property type="match status" value="1"/>
</dbReference>
<protein>
    <submittedName>
        <fullName evidence="5">Transcriptional regulator, ArsR family</fullName>
    </submittedName>
</protein>
<dbReference type="NCBIfam" id="NF033788">
    <property type="entry name" value="HTH_metalloreg"/>
    <property type="match status" value="1"/>
</dbReference>
<dbReference type="InterPro" id="IPR036388">
    <property type="entry name" value="WH-like_DNA-bd_sf"/>
</dbReference>
<dbReference type="PROSITE" id="PS50987">
    <property type="entry name" value="HTH_ARSR_2"/>
    <property type="match status" value="1"/>
</dbReference>
<reference evidence="6" key="1">
    <citation type="submission" date="2015-08" db="EMBL/GenBank/DDBJ databases">
        <authorList>
            <person name="Varghese N."/>
        </authorList>
    </citation>
    <scope>NUCLEOTIDE SEQUENCE [LARGE SCALE GENOMIC DNA]</scope>
    <source>
        <strain evidence="6">DSM 18181</strain>
    </source>
</reference>
<dbReference type="InterPro" id="IPR036390">
    <property type="entry name" value="WH_DNA-bd_sf"/>
</dbReference>
<dbReference type="PRINTS" id="PR00778">
    <property type="entry name" value="HTHARSR"/>
</dbReference>